<organism evidence="1 2">
    <name type="scientific">Novipirellula artificiosorum</name>
    <dbReference type="NCBI Taxonomy" id="2528016"/>
    <lineage>
        <taxon>Bacteria</taxon>
        <taxon>Pseudomonadati</taxon>
        <taxon>Planctomycetota</taxon>
        <taxon>Planctomycetia</taxon>
        <taxon>Pirellulales</taxon>
        <taxon>Pirellulaceae</taxon>
        <taxon>Novipirellula</taxon>
    </lineage>
</organism>
<dbReference type="Pfam" id="PF13646">
    <property type="entry name" value="HEAT_2"/>
    <property type="match status" value="1"/>
</dbReference>
<name>A0A5C6D252_9BACT</name>
<dbReference type="InterPro" id="IPR011989">
    <property type="entry name" value="ARM-like"/>
</dbReference>
<gene>
    <name evidence="1" type="ORF">Poly41_64810</name>
</gene>
<dbReference type="InterPro" id="IPR016024">
    <property type="entry name" value="ARM-type_fold"/>
</dbReference>
<dbReference type="Gene3D" id="1.25.10.10">
    <property type="entry name" value="Leucine-rich Repeat Variant"/>
    <property type="match status" value="1"/>
</dbReference>
<reference evidence="1 2" key="1">
    <citation type="submission" date="2019-02" db="EMBL/GenBank/DDBJ databases">
        <title>Deep-cultivation of Planctomycetes and their phenomic and genomic characterization uncovers novel biology.</title>
        <authorList>
            <person name="Wiegand S."/>
            <person name="Jogler M."/>
            <person name="Boedeker C."/>
            <person name="Pinto D."/>
            <person name="Vollmers J."/>
            <person name="Rivas-Marin E."/>
            <person name="Kohn T."/>
            <person name="Peeters S.H."/>
            <person name="Heuer A."/>
            <person name="Rast P."/>
            <person name="Oberbeckmann S."/>
            <person name="Bunk B."/>
            <person name="Jeske O."/>
            <person name="Meyerdierks A."/>
            <person name="Storesund J.E."/>
            <person name="Kallscheuer N."/>
            <person name="Luecker S."/>
            <person name="Lage O.M."/>
            <person name="Pohl T."/>
            <person name="Merkel B.J."/>
            <person name="Hornburger P."/>
            <person name="Mueller R.-W."/>
            <person name="Bruemmer F."/>
            <person name="Labrenz M."/>
            <person name="Spormann A.M."/>
            <person name="Op Den Camp H."/>
            <person name="Overmann J."/>
            <person name="Amann R."/>
            <person name="Jetten M.S.M."/>
            <person name="Mascher T."/>
            <person name="Medema M.H."/>
            <person name="Devos D.P."/>
            <person name="Kaster A.-K."/>
            <person name="Ovreas L."/>
            <person name="Rohde M."/>
            <person name="Galperin M.Y."/>
            <person name="Jogler C."/>
        </authorList>
    </citation>
    <scope>NUCLEOTIDE SEQUENCE [LARGE SCALE GENOMIC DNA]</scope>
    <source>
        <strain evidence="1 2">Poly41</strain>
    </source>
</reference>
<protein>
    <recommendedName>
        <fullName evidence="3">HEAT repeat protein</fullName>
    </recommendedName>
</protein>
<dbReference type="Proteomes" id="UP000319143">
    <property type="component" value="Unassembled WGS sequence"/>
</dbReference>
<comment type="caution">
    <text evidence="1">The sequence shown here is derived from an EMBL/GenBank/DDBJ whole genome shotgun (WGS) entry which is preliminary data.</text>
</comment>
<keyword evidence="2" id="KW-1185">Reference proteome</keyword>
<dbReference type="RefSeq" id="WP_146531166.1">
    <property type="nucleotide sequence ID" value="NZ_SJPV01000019.1"/>
</dbReference>
<accession>A0A5C6D252</accession>
<evidence type="ECO:0000313" key="1">
    <source>
        <dbReference type="EMBL" id="TWU31012.1"/>
    </source>
</evidence>
<dbReference type="EMBL" id="SJPV01000019">
    <property type="protein sequence ID" value="TWU31012.1"/>
    <property type="molecule type" value="Genomic_DNA"/>
</dbReference>
<evidence type="ECO:0000313" key="2">
    <source>
        <dbReference type="Proteomes" id="UP000319143"/>
    </source>
</evidence>
<dbReference type="SUPFAM" id="SSF48371">
    <property type="entry name" value="ARM repeat"/>
    <property type="match status" value="1"/>
</dbReference>
<proteinExistence type="predicted"/>
<dbReference type="InterPro" id="IPR004155">
    <property type="entry name" value="PBS_lyase_HEAT"/>
</dbReference>
<sequence length="233" mass="24124">MLDQAFEALLTFDWGSDLNAVKPIDEAIVATTGDAAARTELESRLVEVLNRDVSRDAKDYVCRALAVIGTAISVPTLAAMLSDAELSHMARYALQPNPAPDATTALRDALPKTSGVIKVGVIGSLGAKHDAESIPMLAGLLNDADPRIARAAAIALGEIRTPKSAAVLTSAKSDDVTVALAITDGSLSCAESMLAAGNKMGALKVYKTLMANADSPKHIKLAVTRGMLACAGK</sequence>
<dbReference type="SMART" id="SM00567">
    <property type="entry name" value="EZ_HEAT"/>
    <property type="match status" value="2"/>
</dbReference>
<dbReference type="AlphaFoldDB" id="A0A5C6D252"/>
<dbReference type="OrthoDB" id="284265at2"/>
<evidence type="ECO:0008006" key="3">
    <source>
        <dbReference type="Google" id="ProtNLM"/>
    </source>
</evidence>